<sequence>MAVPPPSMSADLSKPAQRAELRALRDAFVLALAPGERARLEAEAARHLGPLIAGARSVAFYHALGGEMDCGPAIDAAAAAGIAVALPHVEARGAPMRFLAWAPGDRLVPGWRGLLQPEADSPPVSPDIVIAPLLGFDSALRRIGQGAGFYDRALAALPDVKKIGWGWSIQQRPAIASDPWDVPLDAVVTEAGVIGG</sequence>
<keyword evidence="3 4" id="KW-0067">ATP-binding</keyword>
<keyword evidence="2 4" id="KW-0547">Nucleotide-binding</keyword>
<reference evidence="6 7" key="1">
    <citation type="submission" date="2017-09" db="EMBL/GenBank/DDBJ databases">
        <title>The Catabolism of 3,6-Dichlorosalicylic acid is Initiated by the Cytochrome P450 Monooxygenase DsmABC in Rhizorhabdus dicambivorans Ndbn-20.</title>
        <authorList>
            <person name="Na L."/>
        </authorList>
    </citation>
    <scope>NUCLEOTIDE SEQUENCE [LARGE SCALE GENOMIC DNA]</scope>
    <source>
        <strain evidence="6 7">Ndbn-20m</strain>
    </source>
</reference>
<comment type="cofactor">
    <cofactor evidence="5">
        <name>Mg(2+)</name>
        <dbReference type="ChEBI" id="CHEBI:18420"/>
    </cofactor>
</comment>
<feature type="binding site" evidence="4">
    <location>
        <begin position="142"/>
        <end position="150"/>
    </location>
    <ligand>
        <name>ATP</name>
        <dbReference type="ChEBI" id="CHEBI:30616"/>
    </ligand>
</feature>
<dbReference type="NCBIfam" id="TIGR02727">
    <property type="entry name" value="MTHFS_bact"/>
    <property type="match status" value="1"/>
</dbReference>
<dbReference type="Gene3D" id="3.40.50.10420">
    <property type="entry name" value="NagB/RpiA/CoA transferase-like"/>
    <property type="match status" value="1"/>
</dbReference>
<proteinExistence type="inferred from homology"/>
<comment type="catalytic activity">
    <reaction evidence="5">
        <text>(6S)-5-formyl-5,6,7,8-tetrahydrofolate + ATP = (6R)-5,10-methenyltetrahydrofolate + ADP + phosphate</text>
        <dbReference type="Rhea" id="RHEA:10488"/>
        <dbReference type="ChEBI" id="CHEBI:30616"/>
        <dbReference type="ChEBI" id="CHEBI:43474"/>
        <dbReference type="ChEBI" id="CHEBI:57455"/>
        <dbReference type="ChEBI" id="CHEBI:57457"/>
        <dbReference type="ChEBI" id="CHEBI:456216"/>
        <dbReference type="EC" id="6.3.3.2"/>
    </reaction>
</comment>
<keyword evidence="6" id="KW-0436">Ligase</keyword>
<dbReference type="GO" id="GO:0046872">
    <property type="term" value="F:metal ion binding"/>
    <property type="evidence" value="ECO:0007669"/>
    <property type="project" value="UniProtKB-KW"/>
</dbReference>
<dbReference type="SUPFAM" id="SSF100950">
    <property type="entry name" value="NagB/RpiA/CoA transferase-like"/>
    <property type="match status" value="1"/>
</dbReference>
<evidence type="ECO:0000313" key="6">
    <source>
        <dbReference type="EMBL" id="PCE43676.1"/>
    </source>
</evidence>
<name>A0A2A4FZN6_9SPHN</name>
<protein>
    <recommendedName>
        <fullName evidence="5">5-formyltetrahydrofolate cyclo-ligase</fullName>
        <ecNumber evidence="5">6.3.3.2</ecNumber>
    </recommendedName>
</protein>
<dbReference type="InterPro" id="IPR002698">
    <property type="entry name" value="FTHF_cligase"/>
</dbReference>
<accession>A0A2A4FZN6</accession>
<comment type="caution">
    <text evidence="6">The sequence shown here is derived from an EMBL/GenBank/DDBJ whole genome shotgun (WGS) entry which is preliminary data.</text>
</comment>
<organism evidence="6 7">
    <name type="scientific">Rhizorhabdus dicambivorans</name>
    <dbReference type="NCBI Taxonomy" id="1850238"/>
    <lineage>
        <taxon>Bacteria</taxon>
        <taxon>Pseudomonadati</taxon>
        <taxon>Pseudomonadota</taxon>
        <taxon>Alphaproteobacteria</taxon>
        <taxon>Sphingomonadales</taxon>
        <taxon>Sphingomonadaceae</taxon>
        <taxon>Rhizorhabdus</taxon>
    </lineage>
</organism>
<dbReference type="EC" id="6.3.3.2" evidence="5"/>
<dbReference type="Proteomes" id="UP000218934">
    <property type="component" value="Unassembled WGS sequence"/>
</dbReference>
<keyword evidence="5" id="KW-0460">Magnesium</keyword>
<evidence type="ECO:0000256" key="5">
    <source>
        <dbReference type="RuleBase" id="RU361279"/>
    </source>
</evidence>
<evidence type="ECO:0000256" key="4">
    <source>
        <dbReference type="PIRSR" id="PIRSR006806-1"/>
    </source>
</evidence>
<evidence type="ECO:0000256" key="2">
    <source>
        <dbReference type="ARBA" id="ARBA00022741"/>
    </source>
</evidence>
<dbReference type="KEGG" id="rdi:CMV14_02765"/>
<feature type="binding site" evidence="4">
    <location>
        <position position="67"/>
    </location>
    <ligand>
        <name>substrate</name>
    </ligand>
</feature>
<dbReference type="PANTHER" id="PTHR23407">
    <property type="entry name" value="ATPASE INHIBITOR/5-FORMYLTETRAHYDROFOLATE CYCLO-LIGASE"/>
    <property type="match status" value="1"/>
</dbReference>
<dbReference type="AlphaFoldDB" id="A0A2A4FZN6"/>
<evidence type="ECO:0000313" key="7">
    <source>
        <dbReference type="Proteomes" id="UP000218934"/>
    </source>
</evidence>
<keyword evidence="5" id="KW-0479">Metal-binding</keyword>
<gene>
    <name evidence="6" type="ORF">COO09_05085</name>
</gene>
<keyword evidence="7" id="KW-1185">Reference proteome</keyword>
<dbReference type="GO" id="GO:0030272">
    <property type="term" value="F:5-formyltetrahydrofolate cyclo-ligase activity"/>
    <property type="evidence" value="ECO:0007669"/>
    <property type="project" value="UniProtKB-EC"/>
</dbReference>
<dbReference type="GO" id="GO:0009396">
    <property type="term" value="P:folic acid-containing compound biosynthetic process"/>
    <property type="evidence" value="ECO:0007669"/>
    <property type="project" value="TreeGrafter"/>
</dbReference>
<dbReference type="PIRSF" id="PIRSF006806">
    <property type="entry name" value="FTHF_cligase"/>
    <property type="match status" value="1"/>
</dbReference>
<evidence type="ECO:0000256" key="1">
    <source>
        <dbReference type="ARBA" id="ARBA00010638"/>
    </source>
</evidence>
<dbReference type="Pfam" id="PF01812">
    <property type="entry name" value="5-FTHF_cyc-lig"/>
    <property type="match status" value="1"/>
</dbReference>
<comment type="similarity">
    <text evidence="1 5">Belongs to the 5-formyltetrahydrofolate cyclo-ligase family.</text>
</comment>
<dbReference type="GO" id="GO:0035999">
    <property type="term" value="P:tetrahydrofolate interconversion"/>
    <property type="evidence" value="ECO:0007669"/>
    <property type="project" value="TreeGrafter"/>
</dbReference>
<dbReference type="GO" id="GO:0005524">
    <property type="term" value="F:ATP binding"/>
    <property type="evidence" value="ECO:0007669"/>
    <property type="project" value="UniProtKB-KW"/>
</dbReference>
<dbReference type="PANTHER" id="PTHR23407:SF1">
    <property type="entry name" value="5-FORMYLTETRAHYDROFOLATE CYCLO-LIGASE"/>
    <property type="match status" value="1"/>
</dbReference>
<dbReference type="InterPro" id="IPR037171">
    <property type="entry name" value="NagB/RpiA_transferase-like"/>
</dbReference>
<evidence type="ECO:0000256" key="3">
    <source>
        <dbReference type="ARBA" id="ARBA00022840"/>
    </source>
</evidence>
<dbReference type="InterPro" id="IPR024185">
    <property type="entry name" value="FTHF_cligase-like_sf"/>
</dbReference>
<dbReference type="EMBL" id="NWUF01000003">
    <property type="protein sequence ID" value="PCE43676.1"/>
    <property type="molecule type" value="Genomic_DNA"/>
</dbReference>
<dbReference type="OrthoDB" id="9801938at2"/>